<dbReference type="InterPro" id="IPR003593">
    <property type="entry name" value="AAA+_ATPase"/>
</dbReference>
<gene>
    <name evidence="2" type="ORF">SAMN05443545_11318</name>
</gene>
<dbReference type="InterPro" id="IPR027417">
    <property type="entry name" value="P-loop_NTPase"/>
</dbReference>
<evidence type="ECO:0000313" key="2">
    <source>
        <dbReference type="EMBL" id="SDY18889.1"/>
    </source>
</evidence>
<dbReference type="SMART" id="SM00382">
    <property type="entry name" value="AAA"/>
    <property type="match status" value="1"/>
</dbReference>
<dbReference type="EMBL" id="FNNI01000013">
    <property type="protein sequence ID" value="SDY18889.1"/>
    <property type="molecule type" value="Genomic_DNA"/>
</dbReference>
<dbReference type="CDD" id="cd00009">
    <property type="entry name" value="AAA"/>
    <property type="match status" value="1"/>
</dbReference>
<reference evidence="2 3" key="1">
    <citation type="submission" date="2016-10" db="EMBL/GenBank/DDBJ databases">
        <authorList>
            <person name="de Groot N.N."/>
        </authorList>
    </citation>
    <scope>NUCLEOTIDE SEQUENCE [LARGE SCALE GENOMIC DNA]</scope>
    <source>
        <strain evidence="2 3">DSM 19219</strain>
    </source>
</reference>
<evidence type="ECO:0000259" key="1">
    <source>
        <dbReference type="SMART" id="SM00382"/>
    </source>
</evidence>
<dbReference type="STRING" id="574349.SAMN05443545_11318"/>
<name>A0A1H3HW13_9GAMM</name>
<dbReference type="InterPro" id="IPR003959">
    <property type="entry name" value="ATPase_AAA_core"/>
</dbReference>
<dbReference type="Proteomes" id="UP000198500">
    <property type="component" value="Unassembled WGS sequence"/>
</dbReference>
<feature type="domain" description="AAA+ ATPase" evidence="1">
    <location>
        <begin position="308"/>
        <end position="491"/>
    </location>
</feature>
<dbReference type="Gene3D" id="3.40.50.300">
    <property type="entry name" value="P-loop containing nucleotide triphosphate hydrolases"/>
    <property type="match status" value="1"/>
</dbReference>
<accession>A0A1H3HW13</accession>
<organism evidence="2 3">
    <name type="scientific">Aidingimonas halophila</name>
    <dbReference type="NCBI Taxonomy" id="574349"/>
    <lineage>
        <taxon>Bacteria</taxon>
        <taxon>Pseudomonadati</taxon>
        <taxon>Pseudomonadota</taxon>
        <taxon>Gammaproteobacteria</taxon>
        <taxon>Oceanospirillales</taxon>
        <taxon>Halomonadaceae</taxon>
        <taxon>Aidingimonas</taxon>
    </lineage>
</organism>
<dbReference type="Pfam" id="PF00004">
    <property type="entry name" value="AAA"/>
    <property type="match status" value="1"/>
</dbReference>
<keyword evidence="3" id="KW-1185">Reference proteome</keyword>
<proteinExistence type="predicted"/>
<sequence>MTKDDDNSATSTELTGGAGFTYEDTVVAYYLAALLCQDHAPGLDGKVVSVAVQRDGHDHPMDDIVIEFQDTAGKRALGLQAKRSLRITSAASNRDFREIMAAAVATRDSEGFRKDRDAYGFVAEQTADGRLRSLNRLIDWAKASPDGADFDRRFAEGGTAGATEATMRADLESLTATNSADEEADFYRHFVALRLDGLAEGGPRRAEVINRLEGMVAANEDGLETLLFDRLCRIVRDGAGNAQKWTRERLLNQLRGTVRLRTFPNYSRDITALSTFSAEALQEVSEMIDDFHVERPALQHKISERLASYRLVNISGMPGCGKSAVLKQFATEAKKSGPILFLKSDRIVGKGWSTFASALGLEHSAAELLAEIGATGTPVLFIDSIDRIPPDQKGIITDLLATIETHGDLQHWKVLATSRDQGLEPYRAWFPSSFYKETGIGDVSVNAFSDEEAETLANEKPHLRRLLFGTPEISEISRRPFFASILTQSIFTETAAPQTEIDLINAWWDRAGHDTQPVDRAPRQRALLDLAEGGVSRLGKAIPKRNLKDSTFTQVGDLEVDKVVREDVLGGAYSFTHDIFFEWTFFRLLIEMGEDWPTALSAAGEPPLLGRVVGLLSQSSLIAPGRWTEGYRSIEAENLRPQWRREWLTAPPFTPAFPQAAEEFGTLISQDDGLFEKVLVWFQAQHTVPNPIILQKAGEVADGIDNVRTADLLGWPSDFLSWGRLLDWLIPQTTSLSVRLIPQALEVFQVWQNALADRRNPRSSAIIEQCSAWLIDLEDHEYCDHKFDQNDKWHALGREARSTLINGLRIIILRAARSYPEPARALYERAVSNGHMREAAYSDLMTFTPIMAEVDADVVVAVAKEELMEELPQDRQDREEQERRERNEWLASLRAKPESELTAKERRILDSSSSMFIPIGLGIPDMDDIGIDRHHNYYFPTSALHEPFASLFQMKPEVALVLVRDLANHAVQGWRQIHLIDHRRKGTPIPVTLKFPWGQQDFWGDWPVYSWSMGQFAPQSLECAFLALSYWAFQEIDKGRSTSEVIQSILEGSECYAMLGMALMLALETFEVSETTLPVASCQRLWHHDIARVAQEPTRDLDLFGVGFLTRLTGAKAEAKEYLEKRKYRTREVRQLAMMFALSPDEQLRERFKSALAEFPAALPFEVEEQRSSERVIAELSERAAAWAGLGDRDNYRQSPLDSDRVQISYQPPVPMTQEQEQRLADTTAYLQEQKALAWATKSLSENQAAEGWTLADAVTFARDHDTEGMFETRLDVGPHSAQSAVSAIAACVIAFEPNSSPDSEWAWDVMGRVMQMAEPERISGSKIPWHPTLHLIAALYRDRRRASPRPDSVKRMFQITAHPLEDIVNTAFQALFLDKDEHILWTAAQRAMDLSLYHRLVIDVNGQRDNSADRAADEQSLANALARIPVITDEPLTDIPSAWVRGGIPRVRRGLRADQSWGDPDPAFDPQFAAKIFKLFPIEAWCQSDSYREMIKATLLQLVTWTSERLMPPWREDGERLDRQSNMYEWNSVLGSLLARAVPFLDIAWIRDNLLRPFLADRDEALRVLAAFADGVVTRHVMDAREIPSGTLELLNDCADRVIRDRQLAPDSYRGGDVSGHELPTLIKALLFVVTDQNCPGSARFANGDWSELNSVMPLVTRLMSAVGWSSYIMGRFLTLCERAGTAYPLNAFLTQAQAALDGLENARGSWAGTTLPARMAGIVQRLADSNYPLRSEQAQGLLRILDALVDLGDRRSAALEQAEEFRGVQIGTLS</sequence>
<dbReference type="GO" id="GO:0005524">
    <property type="term" value="F:ATP binding"/>
    <property type="evidence" value="ECO:0007669"/>
    <property type="project" value="InterPro"/>
</dbReference>
<protein>
    <submittedName>
        <fullName evidence="2">ATPase family associated with various cellular activities (AAA)</fullName>
    </submittedName>
</protein>
<dbReference type="GO" id="GO:0016887">
    <property type="term" value="F:ATP hydrolysis activity"/>
    <property type="evidence" value="ECO:0007669"/>
    <property type="project" value="InterPro"/>
</dbReference>
<dbReference type="RefSeq" id="WP_092572432.1">
    <property type="nucleotide sequence ID" value="NZ_BMXH01000017.1"/>
</dbReference>
<dbReference type="OrthoDB" id="7591734at2"/>
<dbReference type="SUPFAM" id="SSF52540">
    <property type="entry name" value="P-loop containing nucleoside triphosphate hydrolases"/>
    <property type="match status" value="1"/>
</dbReference>
<evidence type="ECO:0000313" key="3">
    <source>
        <dbReference type="Proteomes" id="UP000198500"/>
    </source>
</evidence>